<evidence type="ECO:0000313" key="2">
    <source>
        <dbReference type="EMBL" id="GAA4444017.1"/>
    </source>
</evidence>
<evidence type="ECO:0000313" key="3">
    <source>
        <dbReference type="Proteomes" id="UP001500552"/>
    </source>
</evidence>
<dbReference type="InterPro" id="IPR001173">
    <property type="entry name" value="Glyco_trans_2-like"/>
</dbReference>
<dbReference type="Pfam" id="PF00535">
    <property type="entry name" value="Glycos_transf_2"/>
    <property type="match status" value="1"/>
</dbReference>
<keyword evidence="3" id="KW-1185">Reference proteome</keyword>
<dbReference type="PANTHER" id="PTHR43685">
    <property type="entry name" value="GLYCOSYLTRANSFERASE"/>
    <property type="match status" value="1"/>
</dbReference>
<dbReference type="InterPro" id="IPR029044">
    <property type="entry name" value="Nucleotide-diphossugar_trans"/>
</dbReference>
<proteinExistence type="predicted"/>
<gene>
    <name evidence="2" type="ORF">GCM10023188_45400</name>
</gene>
<dbReference type="SUPFAM" id="SSF53448">
    <property type="entry name" value="Nucleotide-diphospho-sugar transferases"/>
    <property type="match status" value="1"/>
</dbReference>
<dbReference type="EMBL" id="BAABHC010000039">
    <property type="protein sequence ID" value="GAA4444017.1"/>
    <property type="molecule type" value="Genomic_DNA"/>
</dbReference>
<reference evidence="3" key="1">
    <citation type="journal article" date="2019" name="Int. J. Syst. Evol. Microbiol.">
        <title>The Global Catalogue of Microorganisms (GCM) 10K type strain sequencing project: providing services to taxonomists for standard genome sequencing and annotation.</title>
        <authorList>
            <consortium name="The Broad Institute Genomics Platform"/>
            <consortium name="The Broad Institute Genome Sequencing Center for Infectious Disease"/>
            <person name="Wu L."/>
            <person name="Ma J."/>
        </authorList>
    </citation>
    <scope>NUCLEOTIDE SEQUENCE [LARGE SCALE GENOMIC DNA]</scope>
    <source>
        <strain evidence="3">JCM 17926</strain>
    </source>
</reference>
<organism evidence="2 3">
    <name type="scientific">Pontibacter saemangeumensis</name>
    <dbReference type="NCBI Taxonomy" id="1084525"/>
    <lineage>
        <taxon>Bacteria</taxon>
        <taxon>Pseudomonadati</taxon>
        <taxon>Bacteroidota</taxon>
        <taxon>Cytophagia</taxon>
        <taxon>Cytophagales</taxon>
        <taxon>Hymenobacteraceae</taxon>
        <taxon>Pontibacter</taxon>
    </lineage>
</organism>
<dbReference type="Gene3D" id="3.90.550.10">
    <property type="entry name" value="Spore Coat Polysaccharide Biosynthesis Protein SpsA, Chain A"/>
    <property type="match status" value="1"/>
</dbReference>
<accession>A0ABP8M600</accession>
<dbReference type="InterPro" id="IPR050834">
    <property type="entry name" value="Glycosyltransf_2"/>
</dbReference>
<protein>
    <recommendedName>
        <fullName evidence="1">Glycosyltransferase 2-like domain-containing protein</fullName>
    </recommendedName>
</protein>
<feature type="domain" description="Glycosyltransferase 2-like" evidence="1">
    <location>
        <begin position="5"/>
        <end position="117"/>
    </location>
</feature>
<evidence type="ECO:0000259" key="1">
    <source>
        <dbReference type="Pfam" id="PF00535"/>
    </source>
</evidence>
<sequence>MPEQEMQVEVVDDASTDTDVAALVQRIGKGRVKYFRQPENVGSLRNFETCLNRAQGKLVHLLHGDDKVRKGYYATMSRLFQAYPEAGAAFCRYGCIDENGQMLYKQRPEMPQAGILQDWLLKIAERQRIQYASITVRREVFEKLGGFYALTYGEDWEMWTRIARHYPVAYTPEILADYRKHPGSISGLKYLNGQHIKDLAQAMKLIQNHLPPTQRETTLKRSKKYYAYYGVKVAEQLWLRLRSRQVVQAQVKQALLLHQAPRLYLKIAQVYFKIFLYTVWR</sequence>
<comment type="caution">
    <text evidence="2">The sequence shown here is derived from an EMBL/GenBank/DDBJ whole genome shotgun (WGS) entry which is preliminary data.</text>
</comment>
<name>A0ABP8M600_9BACT</name>
<dbReference type="Proteomes" id="UP001500552">
    <property type="component" value="Unassembled WGS sequence"/>
</dbReference>
<dbReference type="PANTHER" id="PTHR43685:SF2">
    <property type="entry name" value="GLYCOSYLTRANSFERASE 2-LIKE DOMAIN-CONTAINING PROTEIN"/>
    <property type="match status" value="1"/>
</dbReference>